<organism evidence="1 2">
    <name type="scientific">Russula earlei</name>
    <dbReference type="NCBI Taxonomy" id="71964"/>
    <lineage>
        <taxon>Eukaryota</taxon>
        <taxon>Fungi</taxon>
        <taxon>Dikarya</taxon>
        <taxon>Basidiomycota</taxon>
        <taxon>Agaricomycotina</taxon>
        <taxon>Agaricomycetes</taxon>
        <taxon>Russulales</taxon>
        <taxon>Russulaceae</taxon>
        <taxon>Russula</taxon>
    </lineage>
</organism>
<comment type="caution">
    <text evidence="1">The sequence shown here is derived from an EMBL/GenBank/DDBJ whole genome shotgun (WGS) entry which is preliminary data.</text>
</comment>
<keyword evidence="2" id="KW-1185">Reference proteome</keyword>
<dbReference type="Proteomes" id="UP001207468">
    <property type="component" value="Unassembled WGS sequence"/>
</dbReference>
<reference evidence="1" key="1">
    <citation type="submission" date="2021-03" db="EMBL/GenBank/DDBJ databases">
        <title>Evolutionary priming and transition to the ectomycorrhizal habit in an iconic lineage of mushroom-forming fungi: is preadaptation a requirement?</title>
        <authorList>
            <consortium name="DOE Joint Genome Institute"/>
            <person name="Looney B.P."/>
            <person name="Miyauchi S."/>
            <person name="Morin E."/>
            <person name="Drula E."/>
            <person name="Courty P.E."/>
            <person name="Chicoki N."/>
            <person name="Fauchery L."/>
            <person name="Kohler A."/>
            <person name="Kuo A."/>
            <person name="LaButti K."/>
            <person name="Pangilinan J."/>
            <person name="Lipzen A."/>
            <person name="Riley R."/>
            <person name="Andreopoulos W."/>
            <person name="He G."/>
            <person name="Johnson J."/>
            <person name="Barry K.W."/>
            <person name="Grigoriev I.V."/>
            <person name="Nagy L."/>
            <person name="Hibbett D."/>
            <person name="Henrissat B."/>
            <person name="Matheny P.B."/>
            <person name="Labbe J."/>
            <person name="Martin A.F."/>
        </authorList>
    </citation>
    <scope>NUCLEOTIDE SEQUENCE</scope>
    <source>
        <strain evidence="1">BPL698</strain>
    </source>
</reference>
<dbReference type="EMBL" id="JAGFNK010000064">
    <property type="protein sequence ID" value="KAI9509452.1"/>
    <property type="molecule type" value="Genomic_DNA"/>
</dbReference>
<accession>A0ACC0UD68</accession>
<evidence type="ECO:0000313" key="2">
    <source>
        <dbReference type="Proteomes" id="UP001207468"/>
    </source>
</evidence>
<name>A0ACC0UD68_9AGAM</name>
<protein>
    <submittedName>
        <fullName evidence="1">Uncharacterized protein</fullName>
    </submittedName>
</protein>
<sequence>MSRNKRSELPASSSCLSPPQRPQRRLSFCHDLHNRRITVAPTAMDSRRRQRTTNSPRAMFRAAAPPILFVIVIAGLLVELRARLTLPLPPPPPGVTVSMRGNTVMQRALIWAEARWSGPWAIPVVCAGAIGALWAVTWTSVFILDHFEERMRVSDAARVRVGRWEDGRTVSGGELLAGMFT</sequence>
<gene>
    <name evidence="1" type="ORF">F5148DRAFT_1148277</name>
</gene>
<proteinExistence type="predicted"/>
<evidence type="ECO:0000313" key="1">
    <source>
        <dbReference type="EMBL" id="KAI9509452.1"/>
    </source>
</evidence>